<evidence type="ECO:0000313" key="2">
    <source>
        <dbReference type="Proteomes" id="UP000215086"/>
    </source>
</evidence>
<evidence type="ECO:0000313" key="1">
    <source>
        <dbReference type="EMBL" id="ASV76511.1"/>
    </source>
</evidence>
<dbReference type="KEGG" id="ttf:THTE_3910"/>
<protein>
    <recommendedName>
        <fullName evidence="3">BNR repeat-containing family member</fullName>
    </recommendedName>
</protein>
<gene>
    <name evidence="1" type="ORF">THTE_3910</name>
</gene>
<dbReference type="OrthoDB" id="223410at2"/>
<sequence length="446" mass="50830">MSAFFWTCLAVACAANAPCDLVTEKWEILDAWEIGPAWAGHPVGFFLLTVPPYQYVAFYDAERQLVVGQRKLDESPFRFKKLPTSVGWDSHNSIVMAVDKRGYLHVSGNMHVTPLIHFRMTRPHDLESLIPIHKMVGENEDRVTYPHFITTPNGDLVFYYRDGASGRGRQLFNVYDAESQSWRRLLPVPLLDGGEEMSAYPSGPILGPDGMWHLCWMWRDTPDCSTNHDISYARSRDLVHWETVDGRPLNLPITPATPGVIVDPVPIKLGLINVGHHVGFDSQRRPIVTYHKYDQAGRSQIYNARWENDRWVIYQTSNWEYRWEFSGGGSIGAEITAGPVQIAKAGYLVQKFSHSQYGSGTWVLDEKTLRPIDTCLHTVRLPAEIARRESEFPGMEVRLAWDSGKPPAEESYLLKWETLPPNRDRPRAGPLPPPSTLRLYHLRRMP</sequence>
<accession>A0A286RKL1</accession>
<dbReference type="Proteomes" id="UP000215086">
    <property type="component" value="Chromosome"/>
</dbReference>
<reference evidence="1 2" key="1">
    <citation type="journal article" name="Front. Microbiol.">
        <title>Sugar Metabolism of the First Thermophilic Planctomycete Thermogutta terrifontis: Comparative Genomic and Transcriptomic Approaches.</title>
        <authorList>
            <person name="Elcheninov A.G."/>
            <person name="Menzel P."/>
            <person name="Gudbergsdottir S.R."/>
            <person name="Slesarev A.I."/>
            <person name="Kadnikov V.V."/>
            <person name="Krogh A."/>
            <person name="Bonch-Osmolovskaya E.A."/>
            <person name="Peng X."/>
            <person name="Kublanov I.V."/>
        </authorList>
    </citation>
    <scope>NUCLEOTIDE SEQUENCE [LARGE SCALE GENOMIC DNA]</scope>
    <source>
        <strain evidence="1 2">R1</strain>
    </source>
</reference>
<organism evidence="1 2">
    <name type="scientific">Thermogutta terrifontis</name>
    <dbReference type="NCBI Taxonomy" id="1331910"/>
    <lineage>
        <taxon>Bacteria</taxon>
        <taxon>Pseudomonadati</taxon>
        <taxon>Planctomycetota</taxon>
        <taxon>Planctomycetia</taxon>
        <taxon>Pirellulales</taxon>
        <taxon>Thermoguttaceae</taxon>
        <taxon>Thermogutta</taxon>
    </lineage>
</organism>
<dbReference type="RefSeq" id="WP_095416279.1">
    <property type="nucleotide sequence ID" value="NZ_CP018477.1"/>
</dbReference>
<name>A0A286RKL1_9BACT</name>
<evidence type="ECO:0008006" key="3">
    <source>
        <dbReference type="Google" id="ProtNLM"/>
    </source>
</evidence>
<keyword evidence="2" id="KW-1185">Reference proteome</keyword>
<dbReference type="AlphaFoldDB" id="A0A286RKL1"/>
<proteinExistence type="predicted"/>
<dbReference type="EMBL" id="CP018477">
    <property type="protein sequence ID" value="ASV76511.1"/>
    <property type="molecule type" value="Genomic_DNA"/>
</dbReference>
<dbReference type="Pfam" id="PF15892">
    <property type="entry name" value="BNR_4"/>
    <property type="match status" value="1"/>
</dbReference>